<sequence length="71" mass="7838">MAEISKYTMRLAKKCRSESVRIQESYAKHGVVPMLLALSHDKTLGGFLASAREDLGMKPIIEGKSGVRNEC</sequence>
<comment type="caution">
    <text evidence="1">The sequence shown here is derived from an EMBL/GenBank/DDBJ whole genome shotgun (WGS) entry which is preliminary data.</text>
</comment>
<evidence type="ECO:0000313" key="1">
    <source>
        <dbReference type="EMBL" id="KKK85892.1"/>
    </source>
</evidence>
<dbReference type="EMBL" id="LAZR01051099">
    <property type="protein sequence ID" value="KKK85892.1"/>
    <property type="molecule type" value="Genomic_DNA"/>
</dbReference>
<reference evidence="1" key="1">
    <citation type="journal article" date="2015" name="Nature">
        <title>Complex archaea that bridge the gap between prokaryotes and eukaryotes.</title>
        <authorList>
            <person name="Spang A."/>
            <person name="Saw J.H."/>
            <person name="Jorgensen S.L."/>
            <person name="Zaremba-Niedzwiedzka K."/>
            <person name="Martijn J."/>
            <person name="Lind A.E."/>
            <person name="van Eijk R."/>
            <person name="Schleper C."/>
            <person name="Guy L."/>
            <person name="Ettema T.J."/>
        </authorList>
    </citation>
    <scope>NUCLEOTIDE SEQUENCE</scope>
</reference>
<name>A0A0F8YWT1_9ZZZZ</name>
<protein>
    <submittedName>
        <fullName evidence="1">Uncharacterized protein</fullName>
    </submittedName>
</protein>
<gene>
    <name evidence="1" type="ORF">LCGC14_2768700</name>
</gene>
<organism evidence="1">
    <name type="scientific">marine sediment metagenome</name>
    <dbReference type="NCBI Taxonomy" id="412755"/>
    <lineage>
        <taxon>unclassified sequences</taxon>
        <taxon>metagenomes</taxon>
        <taxon>ecological metagenomes</taxon>
    </lineage>
</organism>
<proteinExistence type="predicted"/>
<dbReference type="AlphaFoldDB" id="A0A0F8YWT1"/>
<accession>A0A0F8YWT1</accession>